<proteinExistence type="predicted"/>
<organism evidence="2 3">
    <name type="scientific">Portunus trituberculatus</name>
    <name type="common">Swimming crab</name>
    <name type="synonym">Neptunus trituberculatus</name>
    <dbReference type="NCBI Taxonomy" id="210409"/>
    <lineage>
        <taxon>Eukaryota</taxon>
        <taxon>Metazoa</taxon>
        <taxon>Ecdysozoa</taxon>
        <taxon>Arthropoda</taxon>
        <taxon>Crustacea</taxon>
        <taxon>Multicrustacea</taxon>
        <taxon>Malacostraca</taxon>
        <taxon>Eumalacostraca</taxon>
        <taxon>Eucarida</taxon>
        <taxon>Decapoda</taxon>
        <taxon>Pleocyemata</taxon>
        <taxon>Brachyura</taxon>
        <taxon>Eubrachyura</taxon>
        <taxon>Portunoidea</taxon>
        <taxon>Portunidae</taxon>
        <taxon>Portuninae</taxon>
        <taxon>Portunus</taxon>
    </lineage>
</organism>
<dbReference type="Proteomes" id="UP000324222">
    <property type="component" value="Unassembled WGS sequence"/>
</dbReference>
<evidence type="ECO:0000313" key="3">
    <source>
        <dbReference type="Proteomes" id="UP000324222"/>
    </source>
</evidence>
<reference evidence="2 3" key="1">
    <citation type="submission" date="2019-05" db="EMBL/GenBank/DDBJ databases">
        <title>Another draft genome of Portunus trituberculatus and its Hox gene families provides insights of decapod evolution.</title>
        <authorList>
            <person name="Jeong J.-H."/>
            <person name="Song I."/>
            <person name="Kim S."/>
            <person name="Choi T."/>
            <person name="Kim D."/>
            <person name="Ryu S."/>
            <person name="Kim W."/>
        </authorList>
    </citation>
    <scope>NUCLEOTIDE SEQUENCE [LARGE SCALE GENOMIC DNA]</scope>
    <source>
        <tissue evidence="2">Muscle</tissue>
    </source>
</reference>
<name>A0A5B7H7U9_PORTR</name>
<evidence type="ECO:0000313" key="2">
    <source>
        <dbReference type="EMBL" id="MPC65976.1"/>
    </source>
</evidence>
<dbReference type="EMBL" id="VSRR010024110">
    <property type="protein sequence ID" value="MPC65976.1"/>
    <property type="molecule type" value="Genomic_DNA"/>
</dbReference>
<comment type="caution">
    <text evidence="2">The sequence shown here is derived from an EMBL/GenBank/DDBJ whole genome shotgun (WGS) entry which is preliminary data.</text>
</comment>
<protein>
    <submittedName>
        <fullName evidence="2">Uncharacterized protein</fullName>
    </submittedName>
</protein>
<sequence>MILAVPIHTPFSSDDSGAARPSFSRDVVGTIQPTSTGDNSDAYIKLCVLRRLRQYFSSPQRLTLYKDPRTEYSSYILGGKGWFHSFD</sequence>
<evidence type="ECO:0000256" key="1">
    <source>
        <dbReference type="SAM" id="MobiDB-lite"/>
    </source>
</evidence>
<gene>
    <name evidence="2" type="ORF">E2C01_060119</name>
</gene>
<feature type="region of interest" description="Disordered" evidence="1">
    <location>
        <begin position="1"/>
        <end position="20"/>
    </location>
</feature>
<dbReference type="AlphaFoldDB" id="A0A5B7H7U9"/>
<keyword evidence="3" id="KW-1185">Reference proteome</keyword>
<accession>A0A5B7H7U9</accession>